<gene>
    <name evidence="2" type="ORF">SKAU_G00245610</name>
</gene>
<comment type="caution">
    <text evidence="2">The sequence shown here is derived from an EMBL/GenBank/DDBJ whole genome shotgun (WGS) entry which is preliminary data.</text>
</comment>
<dbReference type="EMBL" id="JAINUF010000009">
    <property type="protein sequence ID" value="KAJ8349431.1"/>
    <property type="molecule type" value="Genomic_DNA"/>
</dbReference>
<evidence type="ECO:0000313" key="3">
    <source>
        <dbReference type="Proteomes" id="UP001152622"/>
    </source>
</evidence>
<evidence type="ECO:0000256" key="1">
    <source>
        <dbReference type="SAM" id="MobiDB-lite"/>
    </source>
</evidence>
<proteinExistence type="predicted"/>
<dbReference type="Proteomes" id="UP001152622">
    <property type="component" value="Chromosome 9"/>
</dbReference>
<accession>A0A9Q1IQG3</accession>
<evidence type="ECO:0000313" key="2">
    <source>
        <dbReference type="EMBL" id="KAJ8349431.1"/>
    </source>
</evidence>
<keyword evidence="3" id="KW-1185">Reference proteome</keyword>
<sequence length="73" mass="7983">MFPGGTIISDGPQSSPKHNTELFPKRLTCSAPSVGRNWVALPGFARHVARTWGSLLSVHRLHPRRQAKAAGLR</sequence>
<feature type="region of interest" description="Disordered" evidence="1">
    <location>
        <begin position="1"/>
        <end position="21"/>
    </location>
</feature>
<organism evidence="2 3">
    <name type="scientific">Synaphobranchus kaupii</name>
    <name type="common">Kaup's arrowtooth eel</name>
    <dbReference type="NCBI Taxonomy" id="118154"/>
    <lineage>
        <taxon>Eukaryota</taxon>
        <taxon>Metazoa</taxon>
        <taxon>Chordata</taxon>
        <taxon>Craniata</taxon>
        <taxon>Vertebrata</taxon>
        <taxon>Euteleostomi</taxon>
        <taxon>Actinopterygii</taxon>
        <taxon>Neopterygii</taxon>
        <taxon>Teleostei</taxon>
        <taxon>Anguilliformes</taxon>
        <taxon>Synaphobranchidae</taxon>
        <taxon>Synaphobranchus</taxon>
    </lineage>
</organism>
<dbReference type="AlphaFoldDB" id="A0A9Q1IQG3"/>
<name>A0A9Q1IQG3_SYNKA</name>
<protein>
    <submittedName>
        <fullName evidence="2">Uncharacterized protein</fullName>
    </submittedName>
</protein>
<reference evidence="2" key="1">
    <citation type="journal article" date="2023" name="Science">
        <title>Genome structures resolve the early diversification of teleost fishes.</title>
        <authorList>
            <person name="Parey E."/>
            <person name="Louis A."/>
            <person name="Montfort J."/>
            <person name="Bouchez O."/>
            <person name="Roques C."/>
            <person name="Iampietro C."/>
            <person name="Lluch J."/>
            <person name="Castinel A."/>
            <person name="Donnadieu C."/>
            <person name="Desvignes T."/>
            <person name="Floi Bucao C."/>
            <person name="Jouanno E."/>
            <person name="Wen M."/>
            <person name="Mejri S."/>
            <person name="Dirks R."/>
            <person name="Jansen H."/>
            <person name="Henkel C."/>
            <person name="Chen W.J."/>
            <person name="Zahm M."/>
            <person name="Cabau C."/>
            <person name="Klopp C."/>
            <person name="Thompson A.W."/>
            <person name="Robinson-Rechavi M."/>
            <person name="Braasch I."/>
            <person name="Lecointre G."/>
            <person name="Bobe J."/>
            <person name="Postlethwait J.H."/>
            <person name="Berthelot C."/>
            <person name="Roest Crollius H."/>
            <person name="Guiguen Y."/>
        </authorList>
    </citation>
    <scope>NUCLEOTIDE SEQUENCE</scope>
    <source>
        <strain evidence="2">WJC10195</strain>
    </source>
</reference>